<sequence length="151" mass="17584">MSQLVQFGFIFLKKPLLIIPTLKATKQTFSICNRLYGKAHHRGNKANAFRHALWNVLICQKTLKITKNDEKSEFWAKKVTDLYEKVTKNDPLDQAMDLHNNNIGRVVFRSKTFKNDTEIINFLQNMAENAQKVSKMNEIEDSEENLIYIAH</sequence>
<accession>A0A7G8PSV1</accession>
<feature type="domain" description="DUF6973" evidence="1">
    <location>
        <begin position="10"/>
        <end position="130"/>
    </location>
</feature>
<dbReference type="Pfam" id="PF22322">
    <property type="entry name" value="DUF6973"/>
    <property type="match status" value="1"/>
</dbReference>
<keyword evidence="3" id="KW-1185">Reference proteome</keyword>
<evidence type="ECO:0000313" key="3">
    <source>
        <dbReference type="Proteomes" id="UP000515514"/>
    </source>
</evidence>
<dbReference type="InterPro" id="IPR054246">
    <property type="entry name" value="DUF6973"/>
</dbReference>
<reference evidence="2 3" key="1">
    <citation type="submission" date="2020-04" db="EMBL/GenBank/DDBJ databases">
        <title>Genome sequence of Altibacter aquimarinus strain ALE3EI.</title>
        <authorList>
            <person name="Oh H.-M."/>
            <person name="Jang D."/>
        </authorList>
    </citation>
    <scope>NUCLEOTIDE SEQUENCE [LARGE SCALE GENOMIC DNA]</scope>
    <source>
        <strain evidence="2 3">ALE3EI</strain>
    </source>
</reference>
<dbReference type="Proteomes" id="UP000515514">
    <property type="component" value="Chromosome"/>
</dbReference>
<name>A0A7G8PSV1_9FLAO</name>
<gene>
    <name evidence="2" type="ORF">ALE3EI_0842</name>
</gene>
<evidence type="ECO:0000313" key="2">
    <source>
        <dbReference type="EMBL" id="QNJ97417.1"/>
    </source>
</evidence>
<protein>
    <recommendedName>
        <fullName evidence="1">DUF6973 domain-containing protein</fullName>
    </recommendedName>
</protein>
<organism evidence="2 3">
    <name type="scientific">Constantimarinum furrinae</name>
    <dbReference type="NCBI Taxonomy" id="2562285"/>
    <lineage>
        <taxon>Bacteria</taxon>
        <taxon>Pseudomonadati</taxon>
        <taxon>Bacteroidota</taxon>
        <taxon>Flavobacteriia</taxon>
        <taxon>Flavobacteriales</taxon>
        <taxon>Flavobacteriaceae</taxon>
        <taxon>Altibacter/Constantimarinum group</taxon>
        <taxon>Constantimarinum</taxon>
    </lineage>
</organism>
<dbReference type="AlphaFoldDB" id="A0A7G8PSV1"/>
<dbReference type="EMBL" id="CP052909">
    <property type="protein sequence ID" value="QNJ97417.1"/>
    <property type="molecule type" value="Genomic_DNA"/>
</dbReference>
<proteinExistence type="predicted"/>
<evidence type="ECO:0000259" key="1">
    <source>
        <dbReference type="Pfam" id="PF22322"/>
    </source>
</evidence>
<dbReference type="KEGG" id="alti:ALE3EI_0842"/>